<name>R0A256_9FIRM</name>
<dbReference type="PANTHER" id="PTHR38781:SF1">
    <property type="entry name" value="ANTITOXIN DINJ-RELATED"/>
    <property type="match status" value="1"/>
</dbReference>
<dbReference type="Gene3D" id="1.10.1220.10">
    <property type="entry name" value="Met repressor-like"/>
    <property type="match status" value="1"/>
</dbReference>
<dbReference type="PATRIC" id="fig|997897.5.peg.6255"/>
<dbReference type="PIRSF" id="PIRSF003108">
    <property type="entry name" value="DinJ"/>
    <property type="match status" value="1"/>
</dbReference>
<comment type="caution">
    <text evidence="3">The sequence shown here is derived from an EMBL/GenBank/DDBJ whole genome shotgun (WGS) entry which is preliminary data.</text>
</comment>
<dbReference type="NCBIfam" id="TIGR02384">
    <property type="entry name" value="RelB_DinJ"/>
    <property type="match status" value="1"/>
</dbReference>
<dbReference type="AlphaFoldDB" id="R0A256"/>
<protein>
    <submittedName>
        <fullName evidence="3">RelB/DinJ family addiction module antitoxin</fullName>
    </submittedName>
</protein>
<accession>R0A256</accession>
<dbReference type="RefSeq" id="WP_002571126.1">
    <property type="nucleotide sequence ID" value="NZ_KB851146.1"/>
</dbReference>
<dbReference type="InterPro" id="IPR007337">
    <property type="entry name" value="RelB/DinJ"/>
</dbReference>
<evidence type="ECO:0000313" key="4">
    <source>
        <dbReference type="Proteomes" id="UP000013041"/>
    </source>
</evidence>
<dbReference type="GO" id="GO:0044010">
    <property type="term" value="P:single-species biofilm formation"/>
    <property type="evidence" value="ECO:0007669"/>
    <property type="project" value="InterPro"/>
</dbReference>
<evidence type="ECO:0000256" key="1">
    <source>
        <dbReference type="ARBA" id="ARBA00010562"/>
    </source>
</evidence>
<keyword evidence="2" id="KW-1277">Toxin-antitoxin system</keyword>
<dbReference type="InterPro" id="IPR026262">
    <property type="entry name" value="DinJ"/>
</dbReference>
<organism evidence="3 4">
    <name type="scientific">Enterocloster bolteae 90B8</name>
    <dbReference type="NCBI Taxonomy" id="997897"/>
    <lineage>
        <taxon>Bacteria</taxon>
        <taxon>Bacillati</taxon>
        <taxon>Bacillota</taxon>
        <taxon>Clostridia</taxon>
        <taxon>Lachnospirales</taxon>
        <taxon>Lachnospiraceae</taxon>
        <taxon>Enterocloster</taxon>
    </lineage>
</organism>
<dbReference type="GO" id="GO:0015643">
    <property type="term" value="F:toxic substance binding"/>
    <property type="evidence" value="ECO:0007669"/>
    <property type="project" value="InterPro"/>
</dbReference>
<dbReference type="EMBL" id="AGYG01000041">
    <property type="protein sequence ID" value="ENZ30583.1"/>
    <property type="molecule type" value="Genomic_DNA"/>
</dbReference>
<dbReference type="PANTHER" id="PTHR38781">
    <property type="entry name" value="ANTITOXIN DINJ-RELATED"/>
    <property type="match status" value="1"/>
</dbReference>
<reference evidence="3 4" key="1">
    <citation type="submission" date="2013-01" db="EMBL/GenBank/DDBJ databases">
        <title>The Genome Sequence of Clostridium bolteae 90B8.</title>
        <authorList>
            <consortium name="The Broad Institute Genome Sequencing Platform"/>
            <person name="Earl A."/>
            <person name="Ward D."/>
            <person name="Feldgarden M."/>
            <person name="Gevers D."/>
            <person name="Courvalin P."/>
            <person name="Lambert T."/>
            <person name="Walker B."/>
            <person name="Young S.K."/>
            <person name="Zeng Q."/>
            <person name="Gargeya S."/>
            <person name="Fitzgerald M."/>
            <person name="Haas B."/>
            <person name="Abouelleil A."/>
            <person name="Alvarado L."/>
            <person name="Arachchi H.M."/>
            <person name="Berlin A.M."/>
            <person name="Chapman S.B."/>
            <person name="Dewar J."/>
            <person name="Goldberg J."/>
            <person name="Griggs A."/>
            <person name="Gujja S."/>
            <person name="Hansen M."/>
            <person name="Howarth C."/>
            <person name="Imamovic A."/>
            <person name="Larimer J."/>
            <person name="McCowan C."/>
            <person name="Murphy C."/>
            <person name="Neiman D."/>
            <person name="Pearson M."/>
            <person name="Priest M."/>
            <person name="Roberts A."/>
            <person name="Saif S."/>
            <person name="Shea T."/>
            <person name="Sisk P."/>
            <person name="Sykes S."/>
            <person name="Wortman J."/>
            <person name="Nusbaum C."/>
            <person name="Birren B."/>
        </authorList>
    </citation>
    <scope>NUCLEOTIDE SEQUENCE [LARGE SCALE GENOMIC DNA]</scope>
    <source>
        <strain evidence="3 4">90B8</strain>
    </source>
</reference>
<dbReference type="GO" id="GO:0006351">
    <property type="term" value="P:DNA-templated transcription"/>
    <property type="evidence" value="ECO:0007669"/>
    <property type="project" value="TreeGrafter"/>
</dbReference>
<gene>
    <name evidence="3" type="ORF">HMPREF1097_05989</name>
</gene>
<evidence type="ECO:0000256" key="2">
    <source>
        <dbReference type="ARBA" id="ARBA00022649"/>
    </source>
</evidence>
<dbReference type="Proteomes" id="UP000013041">
    <property type="component" value="Unassembled WGS sequence"/>
</dbReference>
<proteinExistence type="inferred from homology"/>
<evidence type="ECO:0000313" key="3">
    <source>
        <dbReference type="EMBL" id="ENZ30583.1"/>
    </source>
</evidence>
<dbReference type="Pfam" id="PF04221">
    <property type="entry name" value="RelB"/>
    <property type="match status" value="1"/>
</dbReference>
<comment type="similarity">
    <text evidence="1">Belongs to the RelB/DinJ antitoxin family.</text>
</comment>
<dbReference type="GO" id="GO:0000987">
    <property type="term" value="F:cis-regulatory region sequence-specific DNA binding"/>
    <property type="evidence" value="ECO:0007669"/>
    <property type="project" value="InterPro"/>
</dbReference>
<sequence>MSEKNTSMNIRMNKDVKLQAQKIFNDLGIDLTTAVNVFLRQSIRYQGFPFDVTLRQGQEPNATTMAAIENADKEIDMHGPFESVEALMEDLNA</sequence>
<dbReference type="InterPro" id="IPR013321">
    <property type="entry name" value="Arc_rbn_hlx_hlx"/>
</dbReference>
<dbReference type="GO" id="GO:0006355">
    <property type="term" value="P:regulation of DNA-templated transcription"/>
    <property type="evidence" value="ECO:0007669"/>
    <property type="project" value="InterPro"/>
</dbReference>
<dbReference type="HOGENOM" id="CLU_154558_5_3_9"/>